<organism evidence="2 3">
    <name type="scientific">Pseudoalteromonas citrea</name>
    <dbReference type="NCBI Taxonomy" id="43655"/>
    <lineage>
        <taxon>Bacteria</taxon>
        <taxon>Pseudomonadati</taxon>
        <taxon>Pseudomonadota</taxon>
        <taxon>Gammaproteobacteria</taxon>
        <taxon>Alteromonadales</taxon>
        <taxon>Pseudoalteromonadaceae</taxon>
        <taxon>Pseudoalteromonas</taxon>
    </lineage>
</organism>
<evidence type="ECO:0000259" key="1">
    <source>
        <dbReference type="PROSITE" id="PS51664"/>
    </source>
</evidence>
<comment type="caution">
    <text evidence="2">The sequence shown here is derived from an EMBL/GenBank/DDBJ whole genome shotgun (WGS) entry which is preliminary data.</text>
</comment>
<dbReference type="Gene3D" id="3.30.40.250">
    <property type="match status" value="1"/>
</dbReference>
<dbReference type="Pfam" id="PF02624">
    <property type="entry name" value="YcaO"/>
    <property type="match status" value="1"/>
</dbReference>
<dbReference type="RefSeq" id="WP_010367382.1">
    <property type="nucleotide sequence ID" value="NZ_AHBZ03000027.1"/>
</dbReference>
<dbReference type="PANTHER" id="PTHR37809:SF1">
    <property type="entry name" value="RIBOSOMAL PROTEIN S12 METHYLTHIOTRANSFERASE ACCESSORY FACTOR YCAO"/>
    <property type="match status" value="1"/>
</dbReference>
<accession>A0AAD4FPP3</accession>
<evidence type="ECO:0000313" key="3">
    <source>
        <dbReference type="Proteomes" id="UP000016487"/>
    </source>
</evidence>
<dbReference type="NCBIfam" id="TIGR00702">
    <property type="entry name" value="YcaO-type kinase domain"/>
    <property type="match status" value="1"/>
</dbReference>
<sequence length="698" mass="79550">MLNKIPRWSKYYTAYELKNRDLLIVGCEQEFLFTNEKYPLFHLINGDRSLSDIVTQSLSSNQAEHFLYLIDKFVKQCDFLDFVDVNTKNNNKNNDLEVKKINTTLTVLSSDYDCTARTISKVIKESCSNTIFFIAHSFIDQFLCNELNTVTQNCEFSVIVITYTKVLISPLFNDLSEYIKFTELLERNTPVAQTFKTSLDVKFTRPLPPGIQPNSLATLKDRFKDTFICHTNSKSKNLTELSFKSNEIIEHSYTPLIYSNSFLKNKITLQSKPHFNSKDGGSRCVDASLTVEKILPFVSPLTGLITHLEPLKKEVNSPITIYRTGFFKTLPKNKLHTIKNDSFVQACLGKGVSKEQSMASALCEAIERKNAQFLGNEQSYLSNRKSLSARAYGFEQHSFYSANQFEAFKKSIYSNENKIVAVLPYDGTDINWHSIWSLSHNVSVYVPTVLCFANTPFEEDKFGKWQSNGCAAGNNLEEAILQALFELIERDATAIWWYNKLERPSFDLTRLDPDYLNPLHQTLNKDHDYWVLDLTVDTGVPVMAAIGRHKQSKGLIFGFGCHLKPEMAAQRALTELCQLIPIRNQNGAPFDFDAIDLQSYLFANDQAPRGVYALSETLDIKDDILAIVEHLKCLDLETLALDYTRPPIPIHTAKVFVPGLCHIWPQLGNNRLYNTPIKLGWLDEPLNEQTINQQGLYI</sequence>
<dbReference type="PANTHER" id="PTHR37809">
    <property type="entry name" value="RIBOSOMAL PROTEIN S12 METHYLTHIOTRANSFERASE ACCESSORY FACTOR YCAO"/>
    <property type="match status" value="1"/>
</dbReference>
<dbReference type="EMBL" id="AHBZ03000027">
    <property type="protein sequence ID" value="KAF7764207.1"/>
    <property type="molecule type" value="Genomic_DNA"/>
</dbReference>
<evidence type="ECO:0000313" key="2">
    <source>
        <dbReference type="EMBL" id="KAF7764207.1"/>
    </source>
</evidence>
<dbReference type="PROSITE" id="PS51664">
    <property type="entry name" value="YCAO"/>
    <property type="match status" value="1"/>
</dbReference>
<dbReference type="InterPro" id="IPR003776">
    <property type="entry name" value="YcaO-like_dom"/>
</dbReference>
<feature type="domain" description="YcaO" evidence="1">
    <location>
        <begin position="349"/>
        <end position="698"/>
    </location>
</feature>
<protein>
    <recommendedName>
        <fullName evidence="1">YcaO domain-containing protein</fullName>
    </recommendedName>
</protein>
<name>A0AAD4FPP3_9GAMM</name>
<gene>
    <name evidence="2" type="ORF">PCIT_b0141</name>
</gene>
<dbReference type="Gene3D" id="3.30.1330.230">
    <property type="match status" value="1"/>
</dbReference>
<reference evidence="2" key="1">
    <citation type="journal article" date="2012" name="J. Bacteriol.">
        <title>Genome sequences of type strains of seven species of the marine bacterium Pseudoalteromonas.</title>
        <authorList>
            <person name="Xie B.B."/>
            <person name="Shu Y.L."/>
            <person name="Qin Q.L."/>
            <person name="Rong J.C."/>
            <person name="Zhang X.Y."/>
            <person name="Chen X.L."/>
            <person name="Shi M."/>
            <person name="He H.L."/>
            <person name="Zhou B.C."/>
            <person name="Zhang Y.Z."/>
        </authorList>
    </citation>
    <scope>NUCLEOTIDE SEQUENCE</scope>
    <source>
        <strain evidence="2">DSM 8771</strain>
    </source>
</reference>
<proteinExistence type="predicted"/>
<dbReference type="Proteomes" id="UP000016487">
    <property type="component" value="Unassembled WGS sequence"/>
</dbReference>
<reference evidence="2" key="2">
    <citation type="submission" date="2015-03" db="EMBL/GenBank/DDBJ databases">
        <title>Genome sequence of Pseudoalteromonas citrea.</title>
        <authorList>
            <person name="Xie B.-B."/>
            <person name="Rong J.-C."/>
            <person name="Qin Q.-L."/>
            <person name="Zhang Y.-Z."/>
        </authorList>
    </citation>
    <scope>NUCLEOTIDE SEQUENCE</scope>
    <source>
        <strain evidence="2">DSM 8771</strain>
    </source>
</reference>
<dbReference type="AlphaFoldDB" id="A0AAD4FPP3"/>
<dbReference type="Gene3D" id="3.30.160.660">
    <property type="match status" value="1"/>
</dbReference>